<dbReference type="PROSITE" id="PS50222">
    <property type="entry name" value="EF_HAND_2"/>
    <property type="match status" value="1"/>
</dbReference>
<organism evidence="3 4">
    <name type="scientific">Pseudodesulfovibrio portus</name>
    <dbReference type="NCBI Taxonomy" id="231439"/>
    <lineage>
        <taxon>Bacteria</taxon>
        <taxon>Pseudomonadati</taxon>
        <taxon>Thermodesulfobacteriota</taxon>
        <taxon>Desulfovibrionia</taxon>
        <taxon>Desulfovibrionales</taxon>
        <taxon>Desulfovibrionaceae</taxon>
    </lineage>
</organism>
<keyword evidence="4" id="KW-1185">Reference proteome</keyword>
<reference evidence="3" key="1">
    <citation type="submission" date="2022-08" db="EMBL/GenBank/DDBJ databases">
        <title>Genome Sequence of the sulphate-reducing bacterium, Pseudodesulfovibrio portus JCM14722.</title>
        <authorList>
            <person name="Kondo R."/>
            <person name="Kataoka T."/>
        </authorList>
    </citation>
    <scope>NUCLEOTIDE SEQUENCE</scope>
    <source>
        <strain evidence="3">JCM 14722</strain>
    </source>
</reference>
<name>A0ABN6RTU0_9BACT</name>
<feature type="chain" id="PRO_5047041878" description="EF-hand domain-containing protein" evidence="1">
    <location>
        <begin position="21"/>
        <end position="85"/>
    </location>
</feature>
<protein>
    <recommendedName>
        <fullName evidence="2">EF-hand domain-containing protein</fullName>
    </recommendedName>
</protein>
<dbReference type="RefSeq" id="WP_264981443.1">
    <property type="nucleotide sequence ID" value="NZ_AP026708.1"/>
</dbReference>
<feature type="domain" description="EF-hand" evidence="2">
    <location>
        <begin position="55"/>
        <end position="82"/>
    </location>
</feature>
<dbReference type="Proteomes" id="UP001061361">
    <property type="component" value="Chromosome"/>
</dbReference>
<evidence type="ECO:0000313" key="4">
    <source>
        <dbReference type="Proteomes" id="UP001061361"/>
    </source>
</evidence>
<gene>
    <name evidence="3" type="ORF">JCM14722_20840</name>
</gene>
<dbReference type="InterPro" id="IPR011992">
    <property type="entry name" value="EF-hand-dom_pair"/>
</dbReference>
<dbReference type="SUPFAM" id="SSF47473">
    <property type="entry name" value="EF-hand"/>
    <property type="match status" value="1"/>
</dbReference>
<accession>A0ABN6RTU0</accession>
<dbReference type="EMBL" id="AP026708">
    <property type="protein sequence ID" value="BDQ34542.1"/>
    <property type="molecule type" value="Genomic_DNA"/>
</dbReference>
<evidence type="ECO:0000313" key="3">
    <source>
        <dbReference type="EMBL" id="BDQ34542.1"/>
    </source>
</evidence>
<evidence type="ECO:0000259" key="2">
    <source>
        <dbReference type="PROSITE" id="PS50222"/>
    </source>
</evidence>
<proteinExistence type="predicted"/>
<keyword evidence="1" id="KW-0732">Signal</keyword>
<feature type="signal peptide" evidence="1">
    <location>
        <begin position="1"/>
        <end position="20"/>
    </location>
</feature>
<evidence type="ECO:0000256" key="1">
    <source>
        <dbReference type="SAM" id="SignalP"/>
    </source>
</evidence>
<dbReference type="InterPro" id="IPR002048">
    <property type="entry name" value="EF_hand_dom"/>
</dbReference>
<dbReference type="Pfam" id="PF13202">
    <property type="entry name" value="EF-hand_5"/>
    <property type="match status" value="1"/>
</dbReference>
<sequence>MRKILFAVALVLLLCRPAIAGTNYNVCFNSLDADQNGVMSKGEFLVAFSGGDVTVFEKADTDKDGAVDHEEWEAYKESQGFEETH</sequence>
<dbReference type="Gene3D" id="1.10.238.10">
    <property type="entry name" value="EF-hand"/>
    <property type="match status" value="1"/>
</dbReference>
<dbReference type="PROSITE" id="PS00018">
    <property type="entry name" value="EF_HAND_1"/>
    <property type="match status" value="2"/>
</dbReference>
<dbReference type="InterPro" id="IPR018247">
    <property type="entry name" value="EF_Hand_1_Ca_BS"/>
</dbReference>